<dbReference type="Proteomes" id="UP000664882">
    <property type="component" value="Unassembled WGS sequence"/>
</dbReference>
<dbReference type="EMBL" id="JAGDFX010000001">
    <property type="protein sequence ID" value="MBO1518103.1"/>
    <property type="molecule type" value="Genomic_DNA"/>
</dbReference>
<feature type="domain" description="Ribbon-helix-helix protein CopG" evidence="1">
    <location>
        <begin position="4"/>
        <end position="43"/>
    </location>
</feature>
<proteinExistence type="predicted"/>
<accession>A0ABS3NCK2</accession>
<dbReference type="InterPro" id="IPR002145">
    <property type="entry name" value="CopG"/>
</dbReference>
<dbReference type="InterPro" id="IPR010985">
    <property type="entry name" value="Ribbon_hlx_hlx"/>
</dbReference>
<comment type="caution">
    <text evidence="2">The sequence shown here is derived from an EMBL/GenBank/DDBJ whole genome shotgun (WGS) entry which is preliminary data.</text>
</comment>
<dbReference type="SUPFAM" id="SSF47598">
    <property type="entry name" value="Ribbon-helix-helix"/>
    <property type="match status" value="1"/>
</dbReference>
<sequence>MKSVRTTVSLSQEQYQSLQHLAESCGLSMSWVIRQAVSEFLTKHDARAFNPVNLSQLRDEQK</sequence>
<evidence type="ECO:0000313" key="2">
    <source>
        <dbReference type="EMBL" id="MBO1518103.1"/>
    </source>
</evidence>
<dbReference type="RefSeq" id="WP_208003659.1">
    <property type="nucleotide sequence ID" value="NZ_JAGDFX010000001.1"/>
</dbReference>
<name>A0ABS3NCK2_9GAMM</name>
<keyword evidence="3" id="KW-1185">Reference proteome</keyword>
<dbReference type="Pfam" id="PF01402">
    <property type="entry name" value="RHH_1"/>
    <property type="match status" value="1"/>
</dbReference>
<dbReference type="InterPro" id="IPR013321">
    <property type="entry name" value="Arc_rbn_hlx_hlx"/>
</dbReference>
<evidence type="ECO:0000313" key="3">
    <source>
        <dbReference type="Proteomes" id="UP000664882"/>
    </source>
</evidence>
<dbReference type="Gene3D" id="1.10.1220.10">
    <property type="entry name" value="Met repressor-like"/>
    <property type="match status" value="1"/>
</dbReference>
<gene>
    <name evidence="2" type="ORF">J3U76_00390</name>
</gene>
<protein>
    <submittedName>
        <fullName evidence="2">CopG family transcriptional regulator</fullName>
    </submittedName>
</protein>
<organism evidence="2 3">
    <name type="scientific">Oceanisphaera pacifica</name>
    <dbReference type="NCBI Taxonomy" id="2818389"/>
    <lineage>
        <taxon>Bacteria</taxon>
        <taxon>Pseudomonadati</taxon>
        <taxon>Pseudomonadota</taxon>
        <taxon>Gammaproteobacteria</taxon>
        <taxon>Aeromonadales</taxon>
        <taxon>Aeromonadaceae</taxon>
        <taxon>Oceanisphaera</taxon>
    </lineage>
</organism>
<evidence type="ECO:0000259" key="1">
    <source>
        <dbReference type="Pfam" id="PF01402"/>
    </source>
</evidence>
<reference evidence="2 3" key="1">
    <citation type="submission" date="2021-03" db="EMBL/GenBank/DDBJ databases">
        <title>Oceanisphaera sp. nov., isolated from the intestine.</title>
        <authorList>
            <person name="Zhao L.-H."/>
            <person name="Shi L.-F."/>
        </authorList>
    </citation>
    <scope>NUCLEOTIDE SEQUENCE [LARGE SCALE GENOMIC DNA]</scope>
    <source>
        <strain evidence="2 3">DM8</strain>
    </source>
</reference>